<feature type="compositionally biased region" description="Basic and acidic residues" evidence="3">
    <location>
        <begin position="1"/>
        <end position="11"/>
    </location>
</feature>
<feature type="domain" description="Thioesterase" evidence="4">
    <location>
        <begin position="112"/>
        <end position="188"/>
    </location>
</feature>
<dbReference type="AlphaFoldDB" id="A0A4Q9PF53"/>
<dbReference type="Gene3D" id="3.10.129.10">
    <property type="entry name" value="Hotdog Thioesterase"/>
    <property type="match status" value="1"/>
</dbReference>
<dbReference type="InterPro" id="IPR029069">
    <property type="entry name" value="HotDog_dom_sf"/>
</dbReference>
<evidence type="ECO:0000313" key="5">
    <source>
        <dbReference type="EMBL" id="TBU53418.1"/>
    </source>
</evidence>
<keyword evidence="2" id="KW-0378">Hydrolase</keyword>
<accession>A0A4Q9PF53</accession>
<dbReference type="STRING" id="114155.A0A4Q9PF53"/>
<evidence type="ECO:0000256" key="2">
    <source>
        <dbReference type="ARBA" id="ARBA00022801"/>
    </source>
</evidence>
<evidence type="ECO:0000313" key="6">
    <source>
        <dbReference type="Proteomes" id="UP000292082"/>
    </source>
</evidence>
<organism evidence="5 6">
    <name type="scientific">Dichomitus squalens</name>
    <dbReference type="NCBI Taxonomy" id="114155"/>
    <lineage>
        <taxon>Eukaryota</taxon>
        <taxon>Fungi</taxon>
        <taxon>Dikarya</taxon>
        <taxon>Basidiomycota</taxon>
        <taxon>Agaricomycotina</taxon>
        <taxon>Agaricomycetes</taxon>
        <taxon>Polyporales</taxon>
        <taxon>Polyporaceae</taxon>
        <taxon>Dichomitus</taxon>
    </lineage>
</organism>
<dbReference type="EMBL" id="ML145215">
    <property type="protein sequence ID" value="TBU53418.1"/>
    <property type="molecule type" value="Genomic_DNA"/>
</dbReference>
<evidence type="ECO:0000259" key="4">
    <source>
        <dbReference type="Pfam" id="PF03061"/>
    </source>
</evidence>
<evidence type="ECO:0000256" key="3">
    <source>
        <dbReference type="SAM" id="MobiDB-lite"/>
    </source>
</evidence>
<dbReference type="Proteomes" id="UP000292082">
    <property type="component" value="Unassembled WGS sequence"/>
</dbReference>
<evidence type="ECO:0000256" key="1">
    <source>
        <dbReference type="ARBA" id="ARBA00008324"/>
    </source>
</evidence>
<dbReference type="CDD" id="cd03440">
    <property type="entry name" value="hot_dog"/>
    <property type="match status" value="1"/>
</dbReference>
<sequence>MPSDSLVHREGQSPVKFSGDLTPQQQAGIVKFADVILRGPGDFAKAVGSCLELTEVSISPRPEDGKLHAAVVFEIDVLEGVSLQSLAATAVVVFAIQHLSGLVQDMLNANRHVHGGCSMFMIDICSAIALTALSIAMNKRTHLVSQAINTIFHAPATVGARLKIVNKTVAYGTRTVSARTEIWDITNRRLVVSGIHNQMQPSPPKL</sequence>
<dbReference type="Pfam" id="PF03061">
    <property type="entry name" value="4HBT"/>
    <property type="match status" value="1"/>
</dbReference>
<dbReference type="SUPFAM" id="SSF54637">
    <property type="entry name" value="Thioesterase/thiol ester dehydrase-isomerase"/>
    <property type="match status" value="1"/>
</dbReference>
<dbReference type="InterPro" id="IPR006683">
    <property type="entry name" value="Thioestr_dom"/>
</dbReference>
<dbReference type="InterPro" id="IPR039298">
    <property type="entry name" value="ACOT13"/>
</dbReference>
<dbReference type="GO" id="GO:0047617">
    <property type="term" value="F:fatty acyl-CoA hydrolase activity"/>
    <property type="evidence" value="ECO:0007669"/>
    <property type="project" value="InterPro"/>
</dbReference>
<protein>
    <recommendedName>
        <fullName evidence="4">Thioesterase domain-containing protein</fullName>
    </recommendedName>
</protein>
<dbReference type="PANTHER" id="PTHR21660:SF1">
    <property type="entry name" value="ACYL-COENZYME A THIOESTERASE 13"/>
    <property type="match status" value="1"/>
</dbReference>
<proteinExistence type="inferred from homology"/>
<gene>
    <name evidence="5" type="ORF">BD310DRAFT_981147</name>
</gene>
<reference evidence="5 6" key="1">
    <citation type="submission" date="2019-01" db="EMBL/GenBank/DDBJ databases">
        <title>Draft genome sequences of three monokaryotic isolates of the white-rot basidiomycete fungus Dichomitus squalens.</title>
        <authorList>
            <consortium name="DOE Joint Genome Institute"/>
            <person name="Lopez S.C."/>
            <person name="Andreopoulos B."/>
            <person name="Pangilinan J."/>
            <person name="Lipzen A."/>
            <person name="Riley R."/>
            <person name="Ahrendt S."/>
            <person name="Ng V."/>
            <person name="Barry K."/>
            <person name="Daum C."/>
            <person name="Grigoriev I.V."/>
            <person name="Hilden K.S."/>
            <person name="Makela M.R."/>
            <person name="de Vries R.P."/>
        </authorList>
    </citation>
    <scope>NUCLEOTIDE SEQUENCE [LARGE SCALE GENOMIC DNA]</scope>
    <source>
        <strain evidence="5 6">CBS 464.89</strain>
    </source>
</reference>
<dbReference type="PANTHER" id="PTHR21660">
    <property type="entry name" value="THIOESTERASE SUPERFAMILY MEMBER-RELATED"/>
    <property type="match status" value="1"/>
</dbReference>
<feature type="region of interest" description="Disordered" evidence="3">
    <location>
        <begin position="1"/>
        <end position="20"/>
    </location>
</feature>
<keyword evidence="6" id="KW-1185">Reference proteome</keyword>
<comment type="similarity">
    <text evidence="1">Belongs to the thioesterase PaaI family.</text>
</comment>
<name>A0A4Q9PF53_9APHY</name>